<keyword evidence="2" id="KW-0067">ATP-binding</keyword>
<organism evidence="4 5">
    <name type="scientific">Phytophthora pseudosyringae</name>
    <dbReference type="NCBI Taxonomy" id="221518"/>
    <lineage>
        <taxon>Eukaryota</taxon>
        <taxon>Sar</taxon>
        <taxon>Stramenopiles</taxon>
        <taxon>Oomycota</taxon>
        <taxon>Peronosporomycetes</taxon>
        <taxon>Peronosporales</taxon>
        <taxon>Peronosporaceae</taxon>
        <taxon>Phytophthora</taxon>
    </lineage>
</organism>
<evidence type="ECO:0000256" key="2">
    <source>
        <dbReference type="ARBA" id="ARBA00022840"/>
    </source>
</evidence>
<keyword evidence="1" id="KW-0547">Nucleotide-binding</keyword>
<dbReference type="Pfam" id="PF00118">
    <property type="entry name" value="Cpn60_TCP1"/>
    <property type="match status" value="1"/>
</dbReference>
<evidence type="ECO:0000256" key="1">
    <source>
        <dbReference type="ARBA" id="ARBA00022741"/>
    </source>
</evidence>
<accession>A0A8T1WGT9</accession>
<dbReference type="EMBL" id="JAGDFM010000020">
    <property type="protein sequence ID" value="KAG7391544.1"/>
    <property type="molecule type" value="Genomic_DNA"/>
</dbReference>
<dbReference type="GO" id="GO:0140662">
    <property type="term" value="F:ATP-dependent protein folding chaperone"/>
    <property type="evidence" value="ECO:0007669"/>
    <property type="project" value="InterPro"/>
</dbReference>
<proteinExistence type="predicted"/>
<dbReference type="AlphaFoldDB" id="A0A8T1WGT9"/>
<comment type="caution">
    <text evidence="4">The sequence shown here is derived from an EMBL/GenBank/DDBJ whole genome shotgun (WGS) entry which is preliminary data.</text>
</comment>
<reference evidence="4" key="1">
    <citation type="submission" date="2021-02" db="EMBL/GenBank/DDBJ databases">
        <authorList>
            <person name="Palmer J.M."/>
        </authorList>
    </citation>
    <scope>NUCLEOTIDE SEQUENCE</scope>
    <source>
        <strain evidence="4">SCRP734</strain>
    </source>
</reference>
<dbReference type="GO" id="GO:0005524">
    <property type="term" value="F:ATP binding"/>
    <property type="evidence" value="ECO:0007669"/>
    <property type="project" value="UniProtKB-KW"/>
</dbReference>
<dbReference type="InterPro" id="IPR017998">
    <property type="entry name" value="Chaperone_TCP-1"/>
</dbReference>
<dbReference type="PANTHER" id="PTHR11353">
    <property type="entry name" value="CHAPERONIN"/>
    <property type="match status" value="1"/>
</dbReference>
<evidence type="ECO:0000313" key="4">
    <source>
        <dbReference type="EMBL" id="KAG7391544.1"/>
    </source>
</evidence>
<keyword evidence="5" id="KW-1185">Reference proteome</keyword>
<protein>
    <submittedName>
        <fullName evidence="4">Alpha subunit of chaperonin-containing T-complex</fullName>
    </submittedName>
</protein>
<dbReference type="OrthoDB" id="496at2759"/>
<evidence type="ECO:0000313" key="5">
    <source>
        <dbReference type="Proteomes" id="UP000694044"/>
    </source>
</evidence>
<keyword evidence="3" id="KW-0143">Chaperone</keyword>
<gene>
    <name evidence="4" type="primary">TCP1_2</name>
    <name evidence="4" type="ORF">PHYPSEUDO_004614</name>
</gene>
<dbReference type="InterPro" id="IPR002423">
    <property type="entry name" value="Cpn60/GroEL/TCP-1"/>
</dbReference>
<dbReference type="Proteomes" id="UP000694044">
    <property type="component" value="Unassembled WGS sequence"/>
</dbReference>
<evidence type="ECO:0000256" key="3">
    <source>
        <dbReference type="ARBA" id="ARBA00023186"/>
    </source>
</evidence>
<sequence length="92" mass="10074">MCLYTKRQSSYKYRENNGGGIPGGRRHANVEQGRREQIVTAAVAIANIVKNSLGPVGLDKNRLDDIGDVTINNNSATILKNLEVEQTAVKFC</sequence>
<name>A0A8T1WGT9_9STRA</name>